<dbReference type="Pfam" id="PF01579">
    <property type="entry name" value="DUF19"/>
    <property type="match status" value="1"/>
</dbReference>
<evidence type="ECO:0000313" key="3">
    <source>
        <dbReference type="Proteomes" id="UP000095282"/>
    </source>
</evidence>
<keyword evidence="1" id="KW-0732">Signal</keyword>
<name>A0A1I7V295_9PELO</name>
<accession>A0A1I7V295</accession>
<dbReference type="PIRSF" id="PIRSF015697">
    <property type="entry name" value="UCP015697"/>
    <property type="match status" value="1"/>
</dbReference>
<keyword evidence="3" id="KW-1185">Reference proteome</keyword>
<dbReference type="Proteomes" id="UP000095282">
    <property type="component" value="Unplaced"/>
</dbReference>
<evidence type="ECO:0000259" key="2">
    <source>
        <dbReference type="Pfam" id="PF01579"/>
    </source>
</evidence>
<reference evidence="4" key="1">
    <citation type="submission" date="2016-11" db="UniProtKB">
        <authorList>
            <consortium name="WormBaseParasite"/>
        </authorList>
    </citation>
    <scope>IDENTIFICATION</scope>
</reference>
<dbReference type="eggNOG" id="ENOG502THJ5">
    <property type="taxonomic scope" value="Eukaryota"/>
</dbReference>
<evidence type="ECO:0000256" key="1">
    <source>
        <dbReference type="SAM" id="SignalP"/>
    </source>
</evidence>
<feature type="signal peptide" evidence="1">
    <location>
        <begin position="1"/>
        <end position="18"/>
    </location>
</feature>
<dbReference type="InterPro" id="IPR016638">
    <property type="entry name" value="UPF0376"/>
</dbReference>
<feature type="domain" description="T20D4.11-like" evidence="2">
    <location>
        <begin position="28"/>
        <end position="191"/>
    </location>
</feature>
<sequence>MHLKLLVLGIISVGLAHGASVASSSQNCTVEEGFEAYKCASQLYEFNDFITDLDMEDKTQVLEFKSFCDSLQSCYRSMLCTNPNNETEKKLTGIKNYCDAVVFVSTEFAACSNKLEVQNSTCYQDWSPFPPAIDSELDPKKREILIKNACMNYFGPENCMKEVIVDLCGEQDWFGFRDHFLSISNLLYTCDIPQWP</sequence>
<dbReference type="STRING" id="1561998.A0A1I7V295"/>
<evidence type="ECO:0000313" key="4">
    <source>
        <dbReference type="WBParaSite" id="Csp11.Scaffold630.g21674.t1"/>
    </source>
</evidence>
<feature type="chain" id="PRO_5009309686" evidence="1">
    <location>
        <begin position="19"/>
        <end position="196"/>
    </location>
</feature>
<dbReference type="PANTHER" id="PTHR21453:SF28">
    <property type="entry name" value="DUF19 DOMAIN-CONTAINING PROTEIN-RELATED"/>
    <property type="match status" value="1"/>
</dbReference>
<dbReference type="PANTHER" id="PTHR21453">
    <property type="entry name" value="DUF19 DOMAIN-CONTAINING PROTEIN-RELATED-RELATED"/>
    <property type="match status" value="1"/>
</dbReference>
<dbReference type="InterPro" id="IPR002542">
    <property type="entry name" value="T20D4.11-like_dom"/>
</dbReference>
<dbReference type="WBParaSite" id="Csp11.Scaffold630.g21674.t1">
    <property type="protein sequence ID" value="Csp11.Scaffold630.g21674.t1"/>
    <property type="gene ID" value="Csp11.Scaffold630.g21674"/>
</dbReference>
<organism evidence="3 4">
    <name type="scientific">Caenorhabditis tropicalis</name>
    <dbReference type="NCBI Taxonomy" id="1561998"/>
    <lineage>
        <taxon>Eukaryota</taxon>
        <taxon>Metazoa</taxon>
        <taxon>Ecdysozoa</taxon>
        <taxon>Nematoda</taxon>
        <taxon>Chromadorea</taxon>
        <taxon>Rhabditida</taxon>
        <taxon>Rhabditina</taxon>
        <taxon>Rhabditomorpha</taxon>
        <taxon>Rhabditoidea</taxon>
        <taxon>Rhabditidae</taxon>
        <taxon>Peloderinae</taxon>
        <taxon>Caenorhabditis</taxon>
    </lineage>
</organism>
<proteinExistence type="predicted"/>
<dbReference type="AlphaFoldDB" id="A0A1I7V295"/>
<protein>
    <submittedName>
        <fullName evidence="4">DUF19 domain-containing protein</fullName>
    </submittedName>
</protein>